<comment type="caution">
    <text evidence="3">The sequence shown here is derived from an EMBL/GenBank/DDBJ whole genome shotgun (WGS) entry which is preliminary data.</text>
</comment>
<reference evidence="3" key="1">
    <citation type="submission" date="2020-01" db="EMBL/GenBank/DDBJ databases">
        <authorList>
            <person name="Mishra B."/>
        </authorList>
    </citation>
    <scope>NUCLEOTIDE SEQUENCE [LARGE SCALE GENOMIC DNA]</scope>
</reference>
<feature type="compositionally biased region" description="Acidic residues" evidence="1">
    <location>
        <begin position="287"/>
        <end position="311"/>
    </location>
</feature>
<dbReference type="EMBL" id="CACVBM020001185">
    <property type="protein sequence ID" value="CAA7037890.1"/>
    <property type="molecule type" value="Genomic_DNA"/>
</dbReference>
<feature type="region of interest" description="Disordered" evidence="1">
    <location>
        <begin position="283"/>
        <end position="311"/>
    </location>
</feature>
<name>A0A6D2JMI0_9BRAS</name>
<dbReference type="SUPFAM" id="SSF52047">
    <property type="entry name" value="RNI-like"/>
    <property type="match status" value="1"/>
</dbReference>
<dbReference type="CDD" id="cd22160">
    <property type="entry name" value="F-box_AtFBL13-like"/>
    <property type="match status" value="1"/>
</dbReference>
<keyword evidence="4" id="KW-1185">Reference proteome</keyword>
<dbReference type="SUPFAM" id="SSF81383">
    <property type="entry name" value="F-box domain"/>
    <property type="match status" value="1"/>
</dbReference>
<evidence type="ECO:0000313" key="4">
    <source>
        <dbReference type="Proteomes" id="UP000467841"/>
    </source>
</evidence>
<dbReference type="PANTHER" id="PTHR31293:SF12">
    <property type="entry name" value="RNI-LIKE SUPERFAMILY PROTEIN"/>
    <property type="match status" value="1"/>
</dbReference>
<dbReference type="PROSITE" id="PS50181">
    <property type="entry name" value="FBOX"/>
    <property type="match status" value="1"/>
</dbReference>
<dbReference type="Pfam" id="PF00646">
    <property type="entry name" value="F-box"/>
    <property type="match status" value="1"/>
</dbReference>
<dbReference type="OrthoDB" id="594935at2759"/>
<evidence type="ECO:0000313" key="3">
    <source>
        <dbReference type="EMBL" id="CAA7037890.1"/>
    </source>
</evidence>
<sequence>MGCCRDFISNLPDEILGKILSLVPTKEAASTSVLSNRWRGNLVGLVDTLAIDESVVVYSNEEEARLGSQGFLDFVENTFSLVSKIKKLSLSHVPRDGHNDDYTRRVYDWIWSAMGQGSLLELHLLPGPMSYTVYLQLDLFTSNTLVKLSLSGVYSFVFRRVFLPVLKSLSLLSVTDLIKSSHRTLLDGCPVLEELVMTEAFDINWPSYGALVDNESLKRLVLFLDFPECQEDHDFMVIVAPSLVYLDYSSYVFQEYSVDLDFLVEAKLDLRLWESTYDYSDANANADDNDNDNDDDDDDDDDDEADEADEADDGVIFGDVTELIAAISNVTTLHLSANSLEALHFCCKSMPEFNNLHSLFIESDKDKGWQVMPLLLKSCSNLHTLAIKGLVHRVTNRCGDACACIPKKPMITVKEKEELCCLWTCQVMVLEISEYGGSFQELEQMRHFLGKLERLETMKVSFDSHNKDTTELLRANLLALPRVSSKCNIHFI</sequence>
<protein>
    <recommendedName>
        <fullName evidence="2">F-box domain-containing protein</fullName>
    </recommendedName>
</protein>
<dbReference type="SMART" id="SM00579">
    <property type="entry name" value="FBD"/>
    <property type="match status" value="1"/>
</dbReference>
<evidence type="ECO:0000256" key="1">
    <source>
        <dbReference type="SAM" id="MobiDB-lite"/>
    </source>
</evidence>
<accession>A0A6D2JMI0</accession>
<proteinExistence type="predicted"/>
<dbReference type="PANTHER" id="PTHR31293">
    <property type="entry name" value="RNI-LIKE SUPERFAMILY PROTEIN"/>
    <property type="match status" value="1"/>
</dbReference>
<dbReference type="Gene3D" id="1.20.1280.50">
    <property type="match status" value="1"/>
</dbReference>
<dbReference type="InterPro" id="IPR006566">
    <property type="entry name" value="FBD"/>
</dbReference>
<gene>
    <name evidence="3" type="ORF">MERR_LOCUS25125</name>
</gene>
<organism evidence="3 4">
    <name type="scientific">Microthlaspi erraticum</name>
    <dbReference type="NCBI Taxonomy" id="1685480"/>
    <lineage>
        <taxon>Eukaryota</taxon>
        <taxon>Viridiplantae</taxon>
        <taxon>Streptophyta</taxon>
        <taxon>Embryophyta</taxon>
        <taxon>Tracheophyta</taxon>
        <taxon>Spermatophyta</taxon>
        <taxon>Magnoliopsida</taxon>
        <taxon>eudicotyledons</taxon>
        <taxon>Gunneridae</taxon>
        <taxon>Pentapetalae</taxon>
        <taxon>rosids</taxon>
        <taxon>malvids</taxon>
        <taxon>Brassicales</taxon>
        <taxon>Brassicaceae</taxon>
        <taxon>Coluteocarpeae</taxon>
        <taxon>Microthlaspi</taxon>
    </lineage>
</organism>
<dbReference type="InterPro" id="IPR055294">
    <property type="entry name" value="FBL60-like"/>
</dbReference>
<dbReference type="InterPro" id="IPR001810">
    <property type="entry name" value="F-box_dom"/>
</dbReference>
<dbReference type="InterPro" id="IPR036047">
    <property type="entry name" value="F-box-like_dom_sf"/>
</dbReference>
<dbReference type="AlphaFoldDB" id="A0A6D2JMI0"/>
<dbReference type="Proteomes" id="UP000467841">
    <property type="component" value="Unassembled WGS sequence"/>
</dbReference>
<evidence type="ECO:0000259" key="2">
    <source>
        <dbReference type="PROSITE" id="PS50181"/>
    </source>
</evidence>
<feature type="domain" description="F-box" evidence="2">
    <location>
        <begin position="5"/>
        <end position="43"/>
    </location>
</feature>
<dbReference type="InterPro" id="IPR053781">
    <property type="entry name" value="F-box_AtFBL13-like"/>
</dbReference>